<reference evidence="2 3" key="1">
    <citation type="submission" date="2023-09" db="EMBL/GenBank/DDBJ databases">
        <authorList>
            <person name="Rey-Velasco X."/>
        </authorList>
    </citation>
    <scope>NUCLEOTIDE SEQUENCE [LARGE SCALE GENOMIC DNA]</scope>
    <source>
        <strain evidence="2 3">W431</strain>
    </source>
</reference>
<dbReference type="CDD" id="cd22364">
    <property type="entry name" value="VC1899-like"/>
    <property type="match status" value="1"/>
</dbReference>
<name>A0ABU2ZXJ2_9GAMM</name>
<dbReference type="Gene3D" id="3.40.1350.10">
    <property type="match status" value="1"/>
</dbReference>
<dbReference type="Proteomes" id="UP001266357">
    <property type="component" value="Unassembled WGS sequence"/>
</dbReference>
<dbReference type="Pfam" id="PF09002">
    <property type="entry name" value="Card1_endonuc"/>
    <property type="match status" value="1"/>
</dbReference>
<dbReference type="InterPro" id="IPR011856">
    <property type="entry name" value="tRNA_endonuc-like_dom_sf"/>
</dbReference>
<protein>
    <submittedName>
        <fullName evidence="2">DUF1887 family CARF protein</fullName>
    </submittedName>
</protein>
<comment type="caution">
    <text evidence="2">The sequence shown here is derived from an EMBL/GenBank/DDBJ whole genome shotgun (WGS) entry which is preliminary data.</text>
</comment>
<evidence type="ECO:0000259" key="1">
    <source>
        <dbReference type="Pfam" id="PF09002"/>
    </source>
</evidence>
<keyword evidence="3" id="KW-1185">Reference proteome</keyword>
<evidence type="ECO:0000313" key="2">
    <source>
        <dbReference type="EMBL" id="MDT0602343.1"/>
    </source>
</evidence>
<evidence type="ECO:0000313" key="3">
    <source>
        <dbReference type="Proteomes" id="UP001266357"/>
    </source>
</evidence>
<dbReference type="InterPro" id="IPR015093">
    <property type="entry name" value="Card1_endonucl_dom"/>
</dbReference>
<sequence length="387" mass="44220">MKINEKQVTHICLIGDDPTANLTPIIDKVIPSDRVIIAHEQYQQEQVEQLKKVIQTRGYKVDKWLLPTTFNTEEIKFNFMQLFEHEATHPSETWLNASNGSRYQILAAYEVARAYDAQIYIVEPKYDALCWLSPENKKLTPVADKIKLHEFLSVNGCTLTSQQNKNGISADLRAIGENWLKQADKLQTGLAKLNYLAQFTHDDTFVSKEQDSVMLNDESLQWLLNDLETLDLIKVEDKAVHFQNEKTRFFANGGWLEEITFSYIRSLSSEIPELQDDGHSLEIERSINGKTIKNELDVVALVNNKLHVIECKTKKFKNGDGSNMLYKIDSLAERLGGLKCKAALVTFYPLNKSELARAKELNVEIFSGIALSNLKNKLNDWLQNNKQ</sequence>
<dbReference type="InterPro" id="IPR011335">
    <property type="entry name" value="Restrct_endonuc-II-like"/>
</dbReference>
<dbReference type="RefSeq" id="WP_311576384.1">
    <property type="nucleotide sequence ID" value="NZ_JAVRIF010000001.1"/>
</dbReference>
<gene>
    <name evidence="2" type="ORF">RM573_01930</name>
</gene>
<accession>A0ABU2ZXJ2</accession>
<feature type="domain" description="Card1 endonuclease" evidence="1">
    <location>
        <begin position="245"/>
        <end position="383"/>
    </location>
</feature>
<dbReference type="SUPFAM" id="SSF52980">
    <property type="entry name" value="Restriction endonuclease-like"/>
    <property type="match status" value="1"/>
</dbReference>
<organism evidence="2 3">
    <name type="scientific">Thalassotalea castellviae</name>
    <dbReference type="NCBI Taxonomy" id="3075612"/>
    <lineage>
        <taxon>Bacteria</taxon>
        <taxon>Pseudomonadati</taxon>
        <taxon>Pseudomonadota</taxon>
        <taxon>Gammaproteobacteria</taxon>
        <taxon>Alteromonadales</taxon>
        <taxon>Colwelliaceae</taxon>
        <taxon>Thalassotalea</taxon>
    </lineage>
</organism>
<proteinExistence type="predicted"/>
<dbReference type="Gene3D" id="1.10.10.680">
    <property type="entry name" value="Hypothetical protein VC1899 (Restriction endonuclease-like)"/>
    <property type="match status" value="1"/>
</dbReference>
<dbReference type="EMBL" id="JAVRIF010000001">
    <property type="protein sequence ID" value="MDT0602343.1"/>
    <property type="molecule type" value="Genomic_DNA"/>
</dbReference>
<dbReference type="Gene3D" id="3.40.50.10770">
    <property type="entry name" value="Hypothetical protein VC1899 like domain (Restriction endonuclease-like)"/>
    <property type="match status" value="1"/>
</dbReference>